<dbReference type="InterPro" id="IPR034154">
    <property type="entry name" value="TOPRIM_DnaG/twinkle"/>
</dbReference>
<dbReference type="Proteomes" id="UP000247569">
    <property type="component" value="Unassembled WGS sequence"/>
</dbReference>
<dbReference type="Gene3D" id="3.40.1360.10">
    <property type="match status" value="1"/>
</dbReference>
<feature type="region of interest" description="Disordered" evidence="1">
    <location>
        <begin position="100"/>
        <end position="130"/>
    </location>
</feature>
<keyword evidence="3" id="KW-1185">Reference proteome</keyword>
<feature type="region of interest" description="Disordered" evidence="1">
    <location>
        <begin position="934"/>
        <end position="969"/>
    </location>
</feature>
<evidence type="ECO:0000313" key="3">
    <source>
        <dbReference type="Proteomes" id="UP000247569"/>
    </source>
</evidence>
<gene>
    <name evidence="2" type="ORF">DFR70_1302</name>
</gene>
<evidence type="ECO:0000256" key="1">
    <source>
        <dbReference type="SAM" id="MobiDB-lite"/>
    </source>
</evidence>
<dbReference type="EMBL" id="QJKF01000030">
    <property type="protein sequence ID" value="PXX52754.1"/>
    <property type="molecule type" value="Genomic_DNA"/>
</dbReference>
<dbReference type="CDD" id="cd01029">
    <property type="entry name" value="TOPRIM_primases"/>
    <property type="match status" value="1"/>
</dbReference>
<feature type="region of interest" description="Disordered" evidence="1">
    <location>
        <begin position="880"/>
        <end position="901"/>
    </location>
</feature>
<feature type="region of interest" description="Disordered" evidence="1">
    <location>
        <begin position="326"/>
        <end position="370"/>
    </location>
</feature>
<name>A0A318JN84_9NOCA</name>
<dbReference type="RefSeq" id="WP_051187750.1">
    <property type="nucleotide sequence ID" value="NZ_QJKF01000030.1"/>
</dbReference>
<protein>
    <submittedName>
        <fullName evidence="2">Toprim domain-containing protein</fullName>
    </submittedName>
</protein>
<evidence type="ECO:0000313" key="2">
    <source>
        <dbReference type="EMBL" id="PXX52754.1"/>
    </source>
</evidence>
<dbReference type="SUPFAM" id="SSF56731">
    <property type="entry name" value="DNA primase core"/>
    <property type="match status" value="1"/>
</dbReference>
<organism evidence="2 3">
    <name type="scientific">Nocardia tenerifensis</name>
    <dbReference type="NCBI Taxonomy" id="228006"/>
    <lineage>
        <taxon>Bacteria</taxon>
        <taxon>Bacillati</taxon>
        <taxon>Actinomycetota</taxon>
        <taxon>Actinomycetes</taxon>
        <taxon>Mycobacteriales</taxon>
        <taxon>Nocardiaceae</taxon>
        <taxon>Nocardia</taxon>
    </lineage>
</organism>
<dbReference type="AlphaFoldDB" id="A0A318JN84"/>
<reference evidence="2 3" key="1">
    <citation type="submission" date="2018-05" db="EMBL/GenBank/DDBJ databases">
        <title>Genomic Encyclopedia of Type Strains, Phase IV (KMG-IV): sequencing the most valuable type-strain genomes for metagenomic binning, comparative biology and taxonomic classification.</title>
        <authorList>
            <person name="Goeker M."/>
        </authorList>
    </citation>
    <scope>NUCLEOTIDE SEQUENCE [LARGE SCALE GENOMIC DNA]</scope>
    <source>
        <strain evidence="2 3">DSM 44704</strain>
    </source>
</reference>
<comment type="caution">
    <text evidence="2">The sequence shown here is derived from an EMBL/GenBank/DDBJ whole genome shotgun (WGS) entry which is preliminary data.</text>
</comment>
<feature type="compositionally biased region" description="Basic and acidic residues" evidence="1">
    <location>
        <begin position="351"/>
        <end position="365"/>
    </location>
</feature>
<accession>A0A318JN84</accession>
<proteinExistence type="predicted"/>
<feature type="compositionally biased region" description="Low complexity" evidence="1">
    <location>
        <begin position="326"/>
        <end position="335"/>
    </location>
</feature>
<sequence length="969" mass="105012">MSGQNPSRTAAAIARPSFDRITAALDAHAVAHNRKPGPASQAGEWTKYRCPGHDDHDPSLGLIYDPDKHKTVLRCFTTCTDEEVLHAIGLDVRDLFDVPRRGTGPRAGRSRTGGQVRDGGRAPTPVQGQAVPVESKRDRLGKVTGARYQAGIYLYTDERGHPLGEVVRSHIPHEHGTEKVFRQRKCDAGGRWSGGGFAPVLYHLPAVREAVADRETIWVVEGEKDADRARTAGLVATCNAMGAGSFRPEHAHQLRGAARVVIVADKDEPGYRHAARVAQLLQGRVGELLVVEAATGKDLSDHLDCGHGLELDEFVRVEDSALAAALAGPAGHSPSPQQPAHGNDHGQPADLEQHPEPESVEDHTITEVPPVTEHAADIDHAAREMAMFTRMMFGLLTEWARTAAARRAESAKLAAQISAAEAEAAEKRFEAEKKMATVRLTDVGSEKWWKTASSDDVLDAWYDATAWRHDAPEAERARQQLAAGLRDLHGIDVEEIEAGLEQGALDRVVSNAWSNGAALERAAMAQRFAVNAVAEVAVLDDDQRQHTYQAIEEYAKASARIMSDRRTSGPASREDEARKESARARVELLLASARPADRDKVLFAMDYLTGDPRANIGEANWGASSDARAKVDTALIEYQRRLALGQDTTEVTRQLTELMTDLSKEDADKARQRGKDIKMAPATSTAPLWPGAVHKDLLGEQIAEYAKLARSASEEDQAKAAAIKAEVEKTVAHKDSGLTAIERHQVRLTMSDGEQPGFGVAPQTMWADQESRYRQQRSHDHKAAAARSKEAAQEITDLFAAAGMDPDDSKLEPVRHALAGLRKECESAALDGDKAEDRLNAMAAHRKALRDGLTTAGVNNMIAEDVMAVAGQLETSSLKAATTSQRTKVKREAARGNPPAWDNQIRRTQLVEELTALGVDREQITALLLTDISQARPAGAATEPNDAPKARSTTSGAGMNLGKKRGRNL</sequence>